<reference evidence="1 2" key="1">
    <citation type="submission" date="2019-03" db="EMBL/GenBank/DDBJ databases">
        <title>Single cell metagenomics reveals metabolic interactions within the superorganism composed of flagellate Streblomastix strix and complex community of Bacteroidetes bacteria on its surface.</title>
        <authorList>
            <person name="Treitli S.C."/>
            <person name="Kolisko M."/>
            <person name="Husnik F."/>
            <person name="Keeling P."/>
            <person name="Hampl V."/>
        </authorList>
    </citation>
    <scope>NUCLEOTIDE SEQUENCE [LARGE SCALE GENOMIC DNA]</scope>
    <source>
        <strain evidence="1">ST1C</strain>
    </source>
</reference>
<organism evidence="1 2">
    <name type="scientific">Streblomastix strix</name>
    <dbReference type="NCBI Taxonomy" id="222440"/>
    <lineage>
        <taxon>Eukaryota</taxon>
        <taxon>Metamonada</taxon>
        <taxon>Preaxostyla</taxon>
        <taxon>Oxymonadida</taxon>
        <taxon>Streblomastigidae</taxon>
        <taxon>Streblomastix</taxon>
    </lineage>
</organism>
<evidence type="ECO:0000313" key="2">
    <source>
        <dbReference type="Proteomes" id="UP000324800"/>
    </source>
</evidence>
<dbReference type="AlphaFoldDB" id="A0A5J4UKA6"/>
<comment type="caution">
    <text evidence="1">The sequence shown here is derived from an EMBL/GenBank/DDBJ whole genome shotgun (WGS) entry which is preliminary data.</text>
</comment>
<dbReference type="Proteomes" id="UP000324800">
    <property type="component" value="Unassembled WGS sequence"/>
</dbReference>
<protein>
    <submittedName>
        <fullName evidence="1">Uncharacterized protein</fullName>
    </submittedName>
</protein>
<evidence type="ECO:0000313" key="1">
    <source>
        <dbReference type="EMBL" id="KAA6370145.1"/>
    </source>
</evidence>
<proteinExistence type="predicted"/>
<name>A0A5J4UKA6_9EUKA</name>
<dbReference type="EMBL" id="SNRW01015682">
    <property type="protein sequence ID" value="KAA6370145.1"/>
    <property type="molecule type" value="Genomic_DNA"/>
</dbReference>
<gene>
    <name evidence="1" type="ORF">EZS28_034329</name>
</gene>
<accession>A0A5J4UKA6</accession>
<sequence length="86" mass="9299">MFTRVLDFNFQGIVTKTSTQLKTVEVGGIAIVSGNEDIPQMISFNDMINLKGIADAGIAKFFIGSDFKEFASIGISEIPNQIKVAV</sequence>